<feature type="region of interest" description="Disordered" evidence="1">
    <location>
        <begin position="127"/>
        <end position="146"/>
    </location>
</feature>
<sequence length="203" mass="21951">MAYCCVSGRHLHTVMWQVRGTFGLLPLVEQPMFLYEAPQTKTYPKRVRLVRVPGGPLSRPDEAEQGQGVSSDPPPEVKTTRLEMVSGRHLVQTTSIFRAEVAPAAAEEGLQRAGGLCPSVTQQLSPLETRSDEASPGRRCGFDGGQAQRGDAAAAAAAQAAVWGVPDTRFLTPRASSISCSTPRAIAWKWDPDESDRTGRHDI</sequence>
<comment type="caution">
    <text evidence="2">The sequence shown here is derived from an EMBL/GenBank/DDBJ whole genome shotgun (WGS) entry which is preliminary data.</text>
</comment>
<organism evidence="2 3">
    <name type="scientific">Takifugu flavidus</name>
    <name type="common">sansaifugu</name>
    <dbReference type="NCBI Taxonomy" id="433684"/>
    <lineage>
        <taxon>Eukaryota</taxon>
        <taxon>Metazoa</taxon>
        <taxon>Chordata</taxon>
        <taxon>Craniata</taxon>
        <taxon>Vertebrata</taxon>
        <taxon>Euteleostomi</taxon>
        <taxon>Actinopterygii</taxon>
        <taxon>Neopterygii</taxon>
        <taxon>Teleostei</taxon>
        <taxon>Neoteleostei</taxon>
        <taxon>Acanthomorphata</taxon>
        <taxon>Eupercaria</taxon>
        <taxon>Tetraodontiformes</taxon>
        <taxon>Tetradontoidea</taxon>
        <taxon>Tetraodontidae</taxon>
        <taxon>Takifugu</taxon>
    </lineage>
</organism>
<name>A0A5C6MHE0_9TELE</name>
<evidence type="ECO:0000313" key="2">
    <source>
        <dbReference type="EMBL" id="TWW54051.1"/>
    </source>
</evidence>
<dbReference type="EMBL" id="RHFK02000431">
    <property type="protein sequence ID" value="TWW54051.1"/>
    <property type="molecule type" value="Genomic_DNA"/>
</dbReference>
<keyword evidence="3" id="KW-1185">Reference proteome</keyword>
<evidence type="ECO:0000313" key="3">
    <source>
        <dbReference type="Proteomes" id="UP000324091"/>
    </source>
</evidence>
<reference evidence="2 3" key="1">
    <citation type="submission" date="2019-04" db="EMBL/GenBank/DDBJ databases">
        <title>Chromosome genome assembly for Takifugu flavidus.</title>
        <authorList>
            <person name="Xiao S."/>
        </authorList>
    </citation>
    <scope>NUCLEOTIDE SEQUENCE [LARGE SCALE GENOMIC DNA]</scope>
    <source>
        <strain evidence="2">HTHZ2018</strain>
        <tissue evidence="2">Muscle</tissue>
    </source>
</reference>
<dbReference type="Proteomes" id="UP000324091">
    <property type="component" value="Unassembled WGS sequence"/>
</dbReference>
<evidence type="ECO:0000256" key="1">
    <source>
        <dbReference type="SAM" id="MobiDB-lite"/>
    </source>
</evidence>
<proteinExistence type="predicted"/>
<accession>A0A5C6MHE0</accession>
<dbReference type="AlphaFoldDB" id="A0A5C6MHE0"/>
<gene>
    <name evidence="2" type="ORF">D4764_0263790</name>
</gene>
<feature type="region of interest" description="Disordered" evidence="1">
    <location>
        <begin position="51"/>
        <end position="77"/>
    </location>
</feature>
<protein>
    <submittedName>
        <fullName evidence="2">Uncharacterized protein</fullName>
    </submittedName>
</protein>